<keyword evidence="2" id="KW-1185">Reference proteome</keyword>
<sequence length="241" mass="26441">MPIPTIALVAPSAPNMMGEAIQILSATFREMISLQSTSFHVVAVDKPGITWREARDMDNAVPSAEAGDIVVEVGEGQDLEALARSRTLSDLVCARIVGQVLYEREADADHRGDEGKLLFTTAAMLLLLSNRDDWRVAAGPNEWGHVYLYDGIVDHAFYKTFDEIDGRRTLQHVCDFEKRMEPMLLAIEPIVAECFEDSAQGWYPLPHLAGTIGQSIRELVAFGLKHSGQEIQPAPALAAIA</sequence>
<comment type="caution">
    <text evidence="1">The sequence shown here is derived from an EMBL/GenBank/DDBJ whole genome shotgun (WGS) entry which is preliminary data.</text>
</comment>
<evidence type="ECO:0000313" key="1">
    <source>
        <dbReference type="EMBL" id="GJD91573.1"/>
    </source>
</evidence>
<dbReference type="RefSeq" id="WP_238231545.1">
    <property type="nucleotide sequence ID" value="NZ_BPQO01000029.1"/>
</dbReference>
<dbReference type="AlphaFoldDB" id="A0AAV4ZTX3"/>
<evidence type="ECO:0000313" key="2">
    <source>
        <dbReference type="Proteomes" id="UP001055247"/>
    </source>
</evidence>
<name>A0AAV4ZTX3_9HYPH</name>
<gene>
    <name evidence="1" type="ORF">BHAOGJBA_5121</name>
</gene>
<reference evidence="1" key="1">
    <citation type="journal article" date="2016" name="Front. Microbiol.">
        <title>Genome Sequence of the Piezophilic, Mesophilic Sulfate-Reducing Bacterium Desulfovibrio indicus J2T.</title>
        <authorList>
            <person name="Cao J."/>
            <person name="Maignien L."/>
            <person name="Shao Z."/>
            <person name="Alain K."/>
            <person name="Jebbar M."/>
        </authorList>
    </citation>
    <scope>NUCLEOTIDE SEQUENCE</scope>
    <source>
        <strain evidence="1">DSM 16372</strain>
    </source>
</reference>
<protein>
    <submittedName>
        <fullName evidence="1">Uncharacterized protein</fullName>
    </submittedName>
</protein>
<accession>A0AAV4ZTX3</accession>
<organism evidence="1 2">
    <name type="scientific">Methylobacterium hispanicum</name>
    <dbReference type="NCBI Taxonomy" id="270350"/>
    <lineage>
        <taxon>Bacteria</taxon>
        <taxon>Pseudomonadati</taxon>
        <taxon>Pseudomonadota</taxon>
        <taxon>Alphaproteobacteria</taxon>
        <taxon>Hyphomicrobiales</taxon>
        <taxon>Methylobacteriaceae</taxon>
        <taxon>Methylobacterium</taxon>
    </lineage>
</organism>
<reference evidence="1" key="2">
    <citation type="submission" date="2021-08" db="EMBL/GenBank/DDBJ databases">
        <authorList>
            <person name="Tani A."/>
            <person name="Ola A."/>
            <person name="Ogura Y."/>
            <person name="Katsura K."/>
            <person name="Hayashi T."/>
        </authorList>
    </citation>
    <scope>NUCLEOTIDE SEQUENCE</scope>
    <source>
        <strain evidence="1">DSM 16372</strain>
    </source>
</reference>
<dbReference type="Proteomes" id="UP001055247">
    <property type="component" value="Unassembled WGS sequence"/>
</dbReference>
<dbReference type="EMBL" id="BPQO01000029">
    <property type="protein sequence ID" value="GJD91573.1"/>
    <property type="molecule type" value="Genomic_DNA"/>
</dbReference>
<proteinExistence type="predicted"/>